<evidence type="ECO:0000313" key="1">
    <source>
        <dbReference type="EMBL" id="OGM91474.1"/>
    </source>
</evidence>
<sequence>MPANYFDDKGTEALKMLKEIFDEKTILRYLELWDKKELEKGLKPVTDANKVFDFLKRRDVKTGILTNRFTRPGVINTFRASGVDFSKLDFFVTHDPNPTTTLVEKIHHNHFLNRHPKPDARAIAPALPILKNLPEFPKSVYYIGDNLIDLEFARANGFGFVGVLSGVIKDKNEWRAAGSDIIIKDISEIPKFLQA</sequence>
<accession>A0A1F8DSA6</accession>
<gene>
    <name evidence="1" type="ORF">A3A20_02810</name>
</gene>
<dbReference type="Gene3D" id="3.40.50.1000">
    <property type="entry name" value="HAD superfamily/HAD-like"/>
    <property type="match status" value="1"/>
</dbReference>
<dbReference type="InterPro" id="IPR023214">
    <property type="entry name" value="HAD_sf"/>
</dbReference>
<name>A0A1F8DSA6_9BACT</name>
<reference evidence="1 2" key="1">
    <citation type="journal article" date="2016" name="Nat. Commun.">
        <title>Thousands of microbial genomes shed light on interconnected biogeochemical processes in an aquifer system.</title>
        <authorList>
            <person name="Anantharaman K."/>
            <person name="Brown C.T."/>
            <person name="Hug L.A."/>
            <person name="Sharon I."/>
            <person name="Castelle C.J."/>
            <person name="Probst A.J."/>
            <person name="Thomas B.C."/>
            <person name="Singh A."/>
            <person name="Wilkins M.J."/>
            <person name="Karaoz U."/>
            <person name="Brodie E.L."/>
            <person name="Williams K.H."/>
            <person name="Hubbard S.S."/>
            <person name="Banfield J.F."/>
        </authorList>
    </citation>
    <scope>NUCLEOTIDE SEQUENCE [LARGE SCALE GENOMIC DNA]</scope>
</reference>
<comment type="caution">
    <text evidence="1">The sequence shown here is derived from an EMBL/GenBank/DDBJ whole genome shotgun (WGS) entry which is preliminary data.</text>
</comment>
<dbReference type="Proteomes" id="UP000178946">
    <property type="component" value="Unassembled WGS sequence"/>
</dbReference>
<dbReference type="EMBL" id="MGIR01000002">
    <property type="protein sequence ID" value="OGM91474.1"/>
    <property type="molecule type" value="Genomic_DNA"/>
</dbReference>
<dbReference type="SUPFAM" id="SSF56784">
    <property type="entry name" value="HAD-like"/>
    <property type="match status" value="1"/>
</dbReference>
<evidence type="ECO:0000313" key="2">
    <source>
        <dbReference type="Proteomes" id="UP000178946"/>
    </source>
</evidence>
<evidence type="ECO:0008006" key="3">
    <source>
        <dbReference type="Google" id="ProtNLM"/>
    </source>
</evidence>
<dbReference type="Pfam" id="PF00702">
    <property type="entry name" value="Hydrolase"/>
    <property type="match status" value="1"/>
</dbReference>
<proteinExistence type="predicted"/>
<protein>
    <recommendedName>
        <fullName evidence="3">HAD family hydrolase</fullName>
    </recommendedName>
</protein>
<dbReference type="AlphaFoldDB" id="A0A1F8DSA6"/>
<organism evidence="1 2">
    <name type="scientific">Candidatus Wolfebacteria bacterium RIFCSPLOWO2_01_FULL_45_19</name>
    <dbReference type="NCBI Taxonomy" id="1802557"/>
    <lineage>
        <taxon>Bacteria</taxon>
        <taxon>Candidatus Wolfeibacteriota</taxon>
    </lineage>
</organism>
<dbReference type="InterPro" id="IPR036412">
    <property type="entry name" value="HAD-like_sf"/>
</dbReference>
<dbReference type="STRING" id="1802557.A3A20_02810"/>